<dbReference type="PANTHER" id="PTHR33169:SF14">
    <property type="entry name" value="TRANSCRIPTIONAL REGULATOR RV3488"/>
    <property type="match status" value="1"/>
</dbReference>
<dbReference type="Pfam" id="PF03551">
    <property type="entry name" value="PadR"/>
    <property type="match status" value="1"/>
</dbReference>
<organism evidence="2 3">
    <name type="scientific">Candidatus Aveggerthella stercoripullorum</name>
    <dbReference type="NCBI Taxonomy" id="2840688"/>
    <lineage>
        <taxon>Bacteria</taxon>
        <taxon>Bacillati</taxon>
        <taxon>Actinomycetota</taxon>
        <taxon>Coriobacteriia</taxon>
        <taxon>Eggerthellales</taxon>
        <taxon>Eggerthellaceae</taxon>
        <taxon>Eggerthellaceae incertae sedis</taxon>
        <taxon>Candidatus Aveggerthella</taxon>
    </lineage>
</organism>
<feature type="domain" description="Transcription regulator PadR N-terminal" evidence="1">
    <location>
        <begin position="31"/>
        <end position="101"/>
    </location>
</feature>
<proteinExistence type="predicted"/>
<gene>
    <name evidence="2" type="ORF">IAA69_02465</name>
</gene>
<reference evidence="2" key="2">
    <citation type="journal article" date="2021" name="PeerJ">
        <title>Extensive microbial diversity within the chicken gut microbiome revealed by metagenomics and culture.</title>
        <authorList>
            <person name="Gilroy R."/>
            <person name="Ravi A."/>
            <person name="Getino M."/>
            <person name="Pursley I."/>
            <person name="Horton D.L."/>
            <person name="Alikhan N.F."/>
            <person name="Baker D."/>
            <person name="Gharbi K."/>
            <person name="Hall N."/>
            <person name="Watson M."/>
            <person name="Adriaenssens E.M."/>
            <person name="Foster-Nyarko E."/>
            <person name="Jarju S."/>
            <person name="Secka A."/>
            <person name="Antonio M."/>
            <person name="Oren A."/>
            <person name="Chaudhuri R.R."/>
            <person name="La Ragione R."/>
            <person name="Hildebrand F."/>
            <person name="Pallen M.J."/>
        </authorList>
    </citation>
    <scope>NUCLEOTIDE SEQUENCE</scope>
    <source>
        <strain evidence="2">ChiGjej1B1-2707</strain>
    </source>
</reference>
<evidence type="ECO:0000313" key="2">
    <source>
        <dbReference type="EMBL" id="HIR01117.1"/>
    </source>
</evidence>
<sequence length="155" mass="16883">MSQETCAQPGERPGNRPCCRRSVGVPVEPAILAALLTAEGYGYDLRKSINAMTGGELDVDAGGLYRALRRLEESGALASRWGDESSGPRRREYELTEEGVELARQWLVAMRRRERADRLLGDMLEHGLAASGSSGGPKPCCGCPRAGCMKERMTR</sequence>
<evidence type="ECO:0000259" key="1">
    <source>
        <dbReference type="Pfam" id="PF03551"/>
    </source>
</evidence>
<accession>A0A9D0ZZ82</accession>
<dbReference type="Gene3D" id="1.10.10.10">
    <property type="entry name" value="Winged helix-like DNA-binding domain superfamily/Winged helix DNA-binding domain"/>
    <property type="match status" value="1"/>
</dbReference>
<dbReference type="Proteomes" id="UP000824261">
    <property type="component" value="Unassembled WGS sequence"/>
</dbReference>
<dbReference type="EMBL" id="DVGB01000030">
    <property type="protein sequence ID" value="HIR01117.1"/>
    <property type="molecule type" value="Genomic_DNA"/>
</dbReference>
<name>A0A9D0ZZ82_9ACTN</name>
<dbReference type="InterPro" id="IPR052509">
    <property type="entry name" value="Metal_resp_DNA-bind_regulator"/>
</dbReference>
<dbReference type="SUPFAM" id="SSF46785">
    <property type="entry name" value="Winged helix' DNA-binding domain"/>
    <property type="match status" value="1"/>
</dbReference>
<protein>
    <submittedName>
        <fullName evidence="2">PadR family transcriptional regulator</fullName>
    </submittedName>
</protein>
<dbReference type="PANTHER" id="PTHR33169">
    <property type="entry name" value="PADR-FAMILY TRANSCRIPTIONAL REGULATOR"/>
    <property type="match status" value="1"/>
</dbReference>
<dbReference type="AlphaFoldDB" id="A0A9D0ZZ82"/>
<dbReference type="InterPro" id="IPR036390">
    <property type="entry name" value="WH_DNA-bd_sf"/>
</dbReference>
<comment type="caution">
    <text evidence="2">The sequence shown here is derived from an EMBL/GenBank/DDBJ whole genome shotgun (WGS) entry which is preliminary data.</text>
</comment>
<evidence type="ECO:0000313" key="3">
    <source>
        <dbReference type="Proteomes" id="UP000824261"/>
    </source>
</evidence>
<dbReference type="InterPro" id="IPR036388">
    <property type="entry name" value="WH-like_DNA-bd_sf"/>
</dbReference>
<reference evidence="2" key="1">
    <citation type="submission" date="2020-10" db="EMBL/GenBank/DDBJ databases">
        <authorList>
            <person name="Gilroy R."/>
        </authorList>
    </citation>
    <scope>NUCLEOTIDE SEQUENCE</scope>
    <source>
        <strain evidence="2">ChiGjej1B1-2707</strain>
    </source>
</reference>
<dbReference type="InterPro" id="IPR005149">
    <property type="entry name" value="Tscrpt_reg_PadR_N"/>
</dbReference>